<protein>
    <recommendedName>
        <fullName evidence="3">Alpha/beta hydrolase</fullName>
    </recommendedName>
</protein>
<sequence>MSASVKSLLSTLSVRGPHRVLRGNLAIAGLPGVIFTPETGRDLPAVAFAHSWLTSADNYKGLLEHLASWGFVVAAPDTERGPIPSHLELATDLLTTLDIVTKVRLGDGTISVHPDRLVLAGHGMGAGCAVIAAAQRSVAAVTALFPAPTSPSSVKLAAQIDTPGLVLVGDDLDSANSDARALAADWAGPVILRQLDGAGHNGIIEGRRLFAALGAGHYEYKVDKLTRGLTTGYLLNTVLGDKRYAAFADPEAEIPNTKVIDAHDEPETETPKLTIGTVAKLLRK</sequence>
<dbReference type="PANTHER" id="PTHR33428">
    <property type="entry name" value="CHLOROPHYLLASE-2, CHLOROPLASTIC"/>
    <property type="match status" value="1"/>
</dbReference>
<comment type="caution">
    <text evidence="1">The sequence shown here is derived from an EMBL/GenBank/DDBJ whole genome shotgun (WGS) entry which is preliminary data.</text>
</comment>
<dbReference type="InterPro" id="IPR029058">
    <property type="entry name" value="AB_hydrolase_fold"/>
</dbReference>
<dbReference type="InterPro" id="IPR017395">
    <property type="entry name" value="Chlorophyllase-like"/>
</dbReference>
<dbReference type="RefSeq" id="WP_188829761.1">
    <property type="nucleotide sequence ID" value="NZ_BMMW01000003.1"/>
</dbReference>
<name>A0A917QLH5_9NOCA</name>
<reference evidence="1" key="2">
    <citation type="submission" date="2020-09" db="EMBL/GenBank/DDBJ databases">
        <authorList>
            <person name="Sun Q."/>
            <person name="Zhou Y."/>
        </authorList>
    </citation>
    <scope>NUCLEOTIDE SEQUENCE</scope>
    <source>
        <strain evidence="1">CGMCC 4.7278</strain>
    </source>
</reference>
<proteinExistence type="predicted"/>
<dbReference type="Pfam" id="PF07224">
    <property type="entry name" value="Chlorophyllase"/>
    <property type="match status" value="1"/>
</dbReference>
<dbReference type="Proteomes" id="UP000612956">
    <property type="component" value="Unassembled WGS sequence"/>
</dbReference>
<dbReference type="PANTHER" id="PTHR33428:SF14">
    <property type="entry name" value="CARBOXYLESTERASE TYPE B DOMAIN-CONTAINING PROTEIN"/>
    <property type="match status" value="1"/>
</dbReference>
<keyword evidence="2" id="KW-1185">Reference proteome</keyword>
<evidence type="ECO:0008006" key="3">
    <source>
        <dbReference type="Google" id="ProtNLM"/>
    </source>
</evidence>
<organism evidence="1 2">
    <name type="scientific">Nocardia camponoti</name>
    <dbReference type="NCBI Taxonomy" id="1616106"/>
    <lineage>
        <taxon>Bacteria</taxon>
        <taxon>Bacillati</taxon>
        <taxon>Actinomycetota</taxon>
        <taxon>Actinomycetes</taxon>
        <taxon>Mycobacteriales</taxon>
        <taxon>Nocardiaceae</taxon>
        <taxon>Nocardia</taxon>
    </lineage>
</organism>
<reference evidence="1" key="1">
    <citation type="journal article" date="2014" name="Int. J. Syst. Evol. Microbiol.">
        <title>Complete genome sequence of Corynebacterium casei LMG S-19264T (=DSM 44701T), isolated from a smear-ripened cheese.</title>
        <authorList>
            <consortium name="US DOE Joint Genome Institute (JGI-PGF)"/>
            <person name="Walter F."/>
            <person name="Albersmeier A."/>
            <person name="Kalinowski J."/>
            <person name="Ruckert C."/>
        </authorList>
    </citation>
    <scope>NUCLEOTIDE SEQUENCE</scope>
    <source>
        <strain evidence="1">CGMCC 4.7278</strain>
    </source>
</reference>
<dbReference type="AlphaFoldDB" id="A0A917QLH5"/>
<accession>A0A917QLH5</accession>
<evidence type="ECO:0000313" key="2">
    <source>
        <dbReference type="Proteomes" id="UP000612956"/>
    </source>
</evidence>
<gene>
    <name evidence="1" type="ORF">GCM10011591_31420</name>
</gene>
<dbReference type="Gene3D" id="3.40.50.1820">
    <property type="entry name" value="alpha/beta hydrolase"/>
    <property type="match status" value="1"/>
</dbReference>
<dbReference type="SUPFAM" id="SSF53474">
    <property type="entry name" value="alpha/beta-Hydrolases"/>
    <property type="match status" value="1"/>
</dbReference>
<dbReference type="EMBL" id="BMMW01000003">
    <property type="protein sequence ID" value="GGK57032.1"/>
    <property type="molecule type" value="Genomic_DNA"/>
</dbReference>
<evidence type="ECO:0000313" key="1">
    <source>
        <dbReference type="EMBL" id="GGK57032.1"/>
    </source>
</evidence>